<evidence type="ECO:0000313" key="3">
    <source>
        <dbReference type="Proteomes" id="UP000004116"/>
    </source>
</evidence>
<dbReference type="AlphaFoldDB" id="G2H2M3"/>
<reference evidence="2 3" key="1">
    <citation type="journal article" date="2012" name="Genome Res.">
        <title>Genomic basis of endosymbiont-conferred protection against an insect parasitoid.</title>
        <authorList>
            <person name="Hansen A.K."/>
            <person name="Vorburger C."/>
            <person name="Moran N.A."/>
        </authorList>
    </citation>
    <scope>NUCLEOTIDE SEQUENCE [LARGE SCALE GENOMIC DNA]</scope>
    <source>
        <strain evidence="3">R5.15</strain>
    </source>
</reference>
<evidence type="ECO:0000256" key="1">
    <source>
        <dbReference type="ARBA" id="ARBA00008889"/>
    </source>
</evidence>
<gene>
    <name evidence="2" type="ORF">Rin_00023300</name>
</gene>
<keyword evidence="3" id="KW-1185">Reference proteome</keyword>
<evidence type="ECO:0000313" key="2">
    <source>
        <dbReference type="EMBL" id="EGY27756.1"/>
    </source>
</evidence>
<sequence>MSQRQFCWSNLNCYFLLNIPGSAARLFKEFAQANAKFEVKVAAFQGELIPGVQIDRLATLPTYNEAIARLMATMKEASAGKLVRTLAALRDQREEKAA</sequence>
<protein>
    <recommendedName>
        <fullName evidence="4">50S ribosomal protein L10</fullName>
    </recommendedName>
</protein>
<dbReference type="InterPro" id="IPR043141">
    <property type="entry name" value="Ribosomal_uL10-like_sf"/>
</dbReference>
<organism evidence="2 3">
    <name type="scientific">Candidatus Regiella insecticola 5.15</name>
    <dbReference type="NCBI Taxonomy" id="1005043"/>
    <lineage>
        <taxon>Bacteria</taxon>
        <taxon>Pseudomonadati</taxon>
        <taxon>Pseudomonadota</taxon>
        <taxon>Gammaproteobacteria</taxon>
        <taxon>Enterobacterales</taxon>
        <taxon>Enterobacteriaceae</taxon>
        <taxon>aphid secondary symbionts</taxon>
        <taxon>Candidatus Regiella</taxon>
    </lineage>
</organism>
<dbReference type="Gene3D" id="3.30.70.1730">
    <property type="match status" value="1"/>
</dbReference>
<dbReference type="EMBL" id="AGCA01000556">
    <property type="protein sequence ID" value="EGY27756.1"/>
    <property type="molecule type" value="Genomic_DNA"/>
</dbReference>
<accession>G2H2M3</accession>
<dbReference type="PATRIC" id="fig|1005043.3.peg.2137"/>
<dbReference type="SUPFAM" id="SSF160369">
    <property type="entry name" value="Ribosomal protein L10-like"/>
    <property type="match status" value="1"/>
</dbReference>
<comment type="caution">
    <text evidence="2">The sequence shown here is derived from an EMBL/GenBank/DDBJ whole genome shotgun (WGS) entry which is preliminary data.</text>
</comment>
<name>G2H2M3_9ENTR</name>
<dbReference type="Proteomes" id="UP000004116">
    <property type="component" value="Unassembled WGS sequence"/>
</dbReference>
<dbReference type="Gene3D" id="6.10.250.2350">
    <property type="match status" value="1"/>
</dbReference>
<evidence type="ECO:0008006" key="4">
    <source>
        <dbReference type="Google" id="ProtNLM"/>
    </source>
</evidence>
<proteinExistence type="inferred from homology"/>
<comment type="similarity">
    <text evidence="1">Belongs to the universal ribosomal protein uL10 family.</text>
</comment>